<proteinExistence type="predicted"/>
<dbReference type="EMBL" id="WNWW01000380">
    <property type="protein sequence ID" value="KAF3425491.1"/>
    <property type="molecule type" value="Genomic_DNA"/>
</dbReference>
<dbReference type="Proteomes" id="UP000655588">
    <property type="component" value="Unassembled WGS sequence"/>
</dbReference>
<protein>
    <submittedName>
        <fullName evidence="1">Uncharacterized protein</fullName>
    </submittedName>
</protein>
<gene>
    <name evidence="1" type="ORF">E2986_13366</name>
</gene>
<dbReference type="AlphaFoldDB" id="A0A833RXW7"/>
<organism evidence="1 2">
    <name type="scientific">Frieseomelitta varia</name>
    <dbReference type="NCBI Taxonomy" id="561572"/>
    <lineage>
        <taxon>Eukaryota</taxon>
        <taxon>Metazoa</taxon>
        <taxon>Ecdysozoa</taxon>
        <taxon>Arthropoda</taxon>
        <taxon>Hexapoda</taxon>
        <taxon>Insecta</taxon>
        <taxon>Pterygota</taxon>
        <taxon>Neoptera</taxon>
        <taxon>Endopterygota</taxon>
        <taxon>Hymenoptera</taxon>
        <taxon>Apocrita</taxon>
        <taxon>Aculeata</taxon>
        <taxon>Apoidea</taxon>
        <taxon>Anthophila</taxon>
        <taxon>Apidae</taxon>
        <taxon>Frieseomelitta</taxon>
    </lineage>
</organism>
<sequence>MCIESTLALRRTRTRTRVIHLVAFSKLLRLITITCIESKIYGNLPPNVKNALLTIAGIVAWNDKWLLPAAWCMRR</sequence>
<evidence type="ECO:0000313" key="2">
    <source>
        <dbReference type="Proteomes" id="UP000655588"/>
    </source>
</evidence>
<keyword evidence="2" id="KW-1185">Reference proteome</keyword>
<comment type="caution">
    <text evidence="1">The sequence shown here is derived from an EMBL/GenBank/DDBJ whole genome shotgun (WGS) entry which is preliminary data.</text>
</comment>
<evidence type="ECO:0000313" key="1">
    <source>
        <dbReference type="EMBL" id="KAF3425491.1"/>
    </source>
</evidence>
<reference evidence="1" key="1">
    <citation type="submission" date="2019-11" db="EMBL/GenBank/DDBJ databases">
        <title>The nuclear and mitochondrial genomes of Frieseomelitta varia - a highly eusocial stingless bee (Meliponini) with a permanently sterile worker caste.</title>
        <authorList>
            <person name="Freitas F.C.P."/>
            <person name="Lourenco A.P."/>
            <person name="Nunes F.M.F."/>
            <person name="Paschoal A.R."/>
            <person name="Abreu F.C.P."/>
            <person name="Barbin F.O."/>
            <person name="Bataglia L."/>
            <person name="Cardoso-Junior C.A.M."/>
            <person name="Cervoni M.S."/>
            <person name="Silva S.R."/>
            <person name="Dalarmi F."/>
            <person name="Del Lama M.A."/>
            <person name="Depintor T.S."/>
            <person name="Ferreira K.M."/>
            <person name="Goria P.S."/>
            <person name="Jaskot M.C."/>
            <person name="Lago D.C."/>
            <person name="Luna-Lucena D."/>
            <person name="Moda L.M."/>
            <person name="Nascimento L."/>
            <person name="Pedrino M."/>
            <person name="Rabico F.O."/>
            <person name="Sanches F.C."/>
            <person name="Santos D.E."/>
            <person name="Santos C.G."/>
            <person name="Vieira J."/>
            <person name="Lopes T.F."/>
            <person name="Barchuk A.R."/>
            <person name="Hartfelder K."/>
            <person name="Simoes Z.L.P."/>
            <person name="Bitondi M.M.G."/>
            <person name="Pinheiro D.G."/>
        </authorList>
    </citation>
    <scope>NUCLEOTIDE SEQUENCE</scope>
    <source>
        <strain evidence="1">USP_RPSP 00005682</strain>
        <tissue evidence="1">Whole individual</tissue>
    </source>
</reference>
<name>A0A833RXW7_9HYME</name>
<accession>A0A833RXW7</accession>